<keyword evidence="1" id="KW-1133">Transmembrane helix</keyword>
<keyword evidence="1" id="KW-0472">Membrane</keyword>
<keyword evidence="1" id="KW-0812">Transmembrane</keyword>
<evidence type="ECO:0000313" key="3">
    <source>
        <dbReference type="Proteomes" id="UP000178574"/>
    </source>
</evidence>
<reference evidence="2 3" key="1">
    <citation type="journal article" date="2016" name="Nat. Commun.">
        <title>Thousands of microbial genomes shed light on interconnected biogeochemical processes in an aquifer system.</title>
        <authorList>
            <person name="Anantharaman K."/>
            <person name="Brown C.T."/>
            <person name="Hug L.A."/>
            <person name="Sharon I."/>
            <person name="Castelle C.J."/>
            <person name="Probst A.J."/>
            <person name="Thomas B.C."/>
            <person name="Singh A."/>
            <person name="Wilkins M.J."/>
            <person name="Karaoz U."/>
            <person name="Brodie E.L."/>
            <person name="Williams K.H."/>
            <person name="Hubbard S.S."/>
            <person name="Banfield J.F."/>
        </authorList>
    </citation>
    <scope>NUCLEOTIDE SEQUENCE [LARGE SCALE GENOMIC DNA]</scope>
</reference>
<accession>A0A1G2KC84</accession>
<dbReference type="Pfam" id="PF07963">
    <property type="entry name" value="N_methyl"/>
    <property type="match status" value="1"/>
</dbReference>
<dbReference type="EMBL" id="MHQD01000002">
    <property type="protein sequence ID" value="OGZ96985.1"/>
    <property type="molecule type" value="Genomic_DNA"/>
</dbReference>
<dbReference type="Proteomes" id="UP000178574">
    <property type="component" value="Unassembled WGS sequence"/>
</dbReference>
<comment type="caution">
    <text evidence="2">The sequence shown here is derived from an EMBL/GenBank/DDBJ whole genome shotgun (WGS) entry which is preliminary data.</text>
</comment>
<evidence type="ECO:0000313" key="2">
    <source>
        <dbReference type="EMBL" id="OGZ96985.1"/>
    </source>
</evidence>
<dbReference type="AlphaFoldDB" id="A0A1G2KC84"/>
<evidence type="ECO:0000256" key="1">
    <source>
        <dbReference type="SAM" id="Phobius"/>
    </source>
</evidence>
<gene>
    <name evidence="2" type="ORF">A2847_00690</name>
</gene>
<dbReference type="InterPro" id="IPR012902">
    <property type="entry name" value="N_methyl_site"/>
</dbReference>
<proteinExistence type="predicted"/>
<sequence>MAKQRHQFGFSLLETLIYIALFSFILSGILAGTFYMLDSTERTRAKLLLEEEGNFLLRKITWALSGLDTIQVPASGNSGPILTVIRVGLPLGENPLTFSENGGVLQMQRGSNPTISLSSSGVSVSGLTFEHIASVVGKPAAVKINFQLNGKPFETIKYIRQ</sequence>
<evidence type="ECO:0008006" key="4">
    <source>
        <dbReference type="Google" id="ProtNLM"/>
    </source>
</evidence>
<feature type="transmembrane region" description="Helical" evidence="1">
    <location>
        <begin position="16"/>
        <end position="37"/>
    </location>
</feature>
<protein>
    <recommendedName>
        <fullName evidence="4">Type II secretion system protein GspH</fullName>
    </recommendedName>
</protein>
<name>A0A1G2KC84_9BACT</name>
<organism evidence="2 3">
    <name type="scientific">Candidatus Sungbacteria bacterium RIFCSPHIGHO2_01_FULL_50_25</name>
    <dbReference type="NCBI Taxonomy" id="1802265"/>
    <lineage>
        <taxon>Bacteria</taxon>
        <taxon>Candidatus Sungiibacteriota</taxon>
    </lineage>
</organism>